<dbReference type="KEGG" id="rfr:Rfer_1128"/>
<dbReference type="PANTHER" id="PTHR43611">
    <property type="entry name" value="ALPHA-D-GLUCOSE 1-PHOSPHATE PHOSPHATASE"/>
    <property type="match status" value="1"/>
</dbReference>
<evidence type="ECO:0000313" key="2">
    <source>
        <dbReference type="Proteomes" id="UP000008332"/>
    </source>
</evidence>
<name>Q21ZD4_ALBFT</name>
<organism evidence="1 2">
    <name type="scientific">Albidiferax ferrireducens (strain ATCC BAA-621 / DSM 15236 / T118)</name>
    <name type="common">Rhodoferax ferrireducens</name>
    <dbReference type="NCBI Taxonomy" id="338969"/>
    <lineage>
        <taxon>Bacteria</taxon>
        <taxon>Pseudomonadati</taxon>
        <taxon>Pseudomonadota</taxon>
        <taxon>Betaproteobacteria</taxon>
        <taxon>Burkholderiales</taxon>
        <taxon>Comamonadaceae</taxon>
        <taxon>Rhodoferax</taxon>
    </lineage>
</organism>
<dbReference type="Pfam" id="PF00702">
    <property type="entry name" value="Hydrolase"/>
    <property type="match status" value="1"/>
</dbReference>
<dbReference type="PANTHER" id="PTHR43611:SF3">
    <property type="entry name" value="FLAVIN MONONUCLEOTIDE HYDROLASE 1, CHLOROPLATIC"/>
    <property type="match status" value="1"/>
</dbReference>
<dbReference type="InterPro" id="IPR036412">
    <property type="entry name" value="HAD-like_sf"/>
</dbReference>
<dbReference type="Gene3D" id="1.10.150.240">
    <property type="entry name" value="Putative phosphatase, domain 2"/>
    <property type="match status" value="1"/>
</dbReference>
<keyword evidence="1" id="KW-0378">Hydrolase</keyword>
<dbReference type="AlphaFoldDB" id="Q21ZD4"/>
<gene>
    <name evidence="1" type="ordered locus">Rfer_1128</name>
</gene>
<dbReference type="Gene3D" id="3.40.50.1000">
    <property type="entry name" value="HAD superfamily/HAD-like"/>
    <property type="match status" value="1"/>
</dbReference>
<sequence length="214" mass="23919">MNVVFDFGAVLFTWRPTELLRRHFPQRAASEPQAENLAQAVFGHADWHQFDRGVLSIDTVVTRTAARLDLDPGALTGLVESIADHLVPMQGSLALLAQLRALRQRQADAPKLYFLSNMPAPYARALVQRHAFLQWFDGGIFSSDVSLIKPEPEVYALLERRYALAPARTIFIDDHAANVKAAQARGWHGIQFESAPQVQAQLLRYGLALLLPDR</sequence>
<dbReference type="eggNOG" id="COG1011">
    <property type="taxonomic scope" value="Bacteria"/>
</dbReference>
<evidence type="ECO:0000313" key="1">
    <source>
        <dbReference type="EMBL" id="ABD68869.1"/>
    </source>
</evidence>
<dbReference type="RefSeq" id="WP_011463438.1">
    <property type="nucleotide sequence ID" value="NC_007908.1"/>
</dbReference>
<dbReference type="HOGENOM" id="CLU_045011_9_1_4"/>
<dbReference type="Proteomes" id="UP000008332">
    <property type="component" value="Chromosome"/>
</dbReference>
<dbReference type="GO" id="GO:0016787">
    <property type="term" value="F:hydrolase activity"/>
    <property type="evidence" value="ECO:0007669"/>
    <property type="project" value="UniProtKB-KW"/>
</dbReference>
<proteinExistence type="predicted"/>
<dbReference type="InterPro" id="IPR023214">
    <property type="entry name" value="HAD_sf"/>
</dbReference>
<keyword evidence="2" id="KW-1185">Reference proteome</keyword>
<dbReference type="OrthoDB" id="9797415at2"/>
<protein>
    <submittedName>
        <fullName evidence="1">HAD-superfamily hydrolase subfamily IA, variant 3</fullName>
    </submittedName>
</protein>
<dbReference type="NCBIfam" id="TIGR01509">
    <property type="entry name" value="HAD-SF-IA-v3"/>
    <property type="match status" value="1"/>
</dbReference>
<dbReference type="EMBL" id="CP000267">
    <property type="protein sequence ID" value="ABD68869.1"/>
    <property type="molecule type" value="Genomic_DNA"/>
</dbReference>
<reference evidence="2" key="1">
    <citation type="submission" date="2006-02" db="EMBL/GenBank/DDBJ databases">
        <title>Complete sequence of chromosome of Rhodoferax ferrireducens DSM 15236.</title>
        <authorList>
            <person name="Copeland A."/>
            <person name="Lucas S."/>
            <person name="Lapidus A."/>
            <person name="Barry K."/>
            <person name="Detter J.C."/>
            <person name="Glavina del Rio T."/>
            <person name="Hammon N."/>
            <person name="Israni S."/>
            <person name="Pitluck S."/>
            <person name="Brettin T."/>
            <person name="Bruce D."/>
            <person name="Han C."/>
            <person name="Tapia R."/>
            <person name="Gilna P."/>
            <person name="Kiss H."/>
            <person name="Schmutz J."/>
            <person name="Larimer F."/>
            <person name="Land M."/>
            <person name="Kyrpides N."/>
            <person name="Ivanova N."/>
            <person name="Richardson P."/>
        </authorList>
    </citation>
    <scope>NUCLEOTIDE SEQUENCE [LARGE SCALE GENOMIC DNA]</scope>
    <source>
        <strain evidence="2">ATCC BAA-621 / DSM 15236 / T118</strain>
    </source>
</reference>
<dbReference type="PRINTS" id="PR00413">
    <property type="entry name" value="HADHALOGNASE"/>
</dbReference>
<dbReference type="SFLD" id="SFLDS00003">
    <property type="entry name" value="Haloacid_Dehalogenase"/>
    <property type="match status" value="1"/>
</dbReference>
<dbReference type="SUPFAM" id="SSF56784">
    <property type="entry name" value="HAD-like"/>
    <property type="match status" value="1"/>
</dbReference>
<dbReference type="STRING" id="338969.Rfer_1128"/>
<dbReference type="InterPro" id="IPR023198">
    <property type="entry name" value="PGP-like_dom2"/>
</dbReference>
<dbReference type="InterPro" id="IPR006439">
    <property type="entry name" value="HAD-SF_hydro_IA"/>
</dbReference>
<accession>Q21ZD4</accession>
<dbReference type="SFLD" id="SFLDG01129">
    <property type="entry name" value="C1.5:_HAD__Beta-PGM__Phosphata"/>
    <property type="match status" value="1"/>
</dbReference>